<keyword evidence="2" id="KW-0645">Protease</keyword>
<reference evidence="10 11" key="1">
    <citation type="journal article" date="2022" name="Hortic Res">
        <title>The genome of Dioscorea zingiberensis sheds light on the biosynthesis, origin and evolution of the medicinally important diosgenin saponins.</title>
        <authorList>
            <person name="Li Y."/>
            <person name="Tan C."/>
            <person name="Li Z."/>
            <person name="Guo J."/>
            <person name="Li S."/>
            <person name="Chen X."/>
            <person name="Wang C."/>
            <person name="Dai X."/>
            <person name="Yang H."/>
            <person name="Song W."/>
            <person name="Hou L."/>
            <person name="Xu J."/>
            <person name="Tong Z."/>
            <person name="Xu A."/>
            <person name="Yuan X."/>
            <person name="Wang W."/>
            <person name="Yang Q."/>
            <person name="Chen L."/>
            <person name="Sun Z."/>
            <person name="Wang K."/>
            <person name="Pan B."/>
            <person name="Chen J."/>
            <person name="Bao Y."/>
            <person name="Liu F."/>
            <person name="Qi X."/>
            <person name="Gang D.R."/>
            <person name="Wen J."/>
            <person name="Li J."/>
        </authorList>
    </citation>
    <scope>NUCLEOTIDE SEQUENCE [LARGE SCALE GENOMIC DNA]</scope>
    <source>
        <strain evidence="10">Dzin_1.0</strain>
    </source>
</reference>
<evidence type="ECO:0000256" key="9">
    <source>
        <dbReference type="SAM" id="MobiDB-lite"/>
    </source>
</evidence>
<dbReference type="EMBL" id="JAGGNH010000026">
    <property type="protein sequence ID" value="KAJ0961351.1"/>
    <property type="molecule type" value="Genomic_DNA"/>
</dbReference>
<comment type="caution">
    <text evidence="10">The sequence shown here is derived from an EMBL/GenBank/DDBJ whole genome shotgun (WGS) entry which is preliminary data.</text>
</comment>
<dbReference type="GO" id="GO:0004222">
    <property type="term" value="F:metalloendopeptidase activity"/>
    <property type="evidence" value="ECO:0007669"/>
    <property type="project" value="InterPro"/>
</dbReference>
<evidence type="ECO:0000256" key="1">
    <source>
        <dbReference type="ARBA" id="ARBA00001947"/>
    </source>
</evidence>
<keyword evidence="4" id="KW-0732">Signal</keyword>
<sequence length="120" mass="12853">MLPPSASSPTGQPRRRPPPANSPRRPRCGAPRVRPAASPDARAPCCRFHRGELHQASRHQGRPMPPGLRHASRASPTDMPARLGRVATPALAVRARCAAARRCGVLAPHGASLQRECDAR</sequence>
<evidence type="ECO:0000256" key="3">
    <source>
        <dbReference type="ARBA" id="ARBA00022723"/>
    </source>
</evidence>
<accession>A0A9D5H322</accession>
<keyword evidence="3" id="KW-0479">Metal-binding</keyword>
<evidence type="ECO:0000256" key="4">
    <source>
        <dbReference type="ARBA" id="ARBA00022729"/>
    </source>
</evidence>
<feature type="region of interest" description="Disordered" evidence="9">
    <location>
        <begin position="1"/>
        <end position="80"/>
    </location>
</feature>
<evidence type="ECO:0000256" key="7">
    <source>
        <dbReference type="ARBA" id="ARBA00023049"/>
    </source>
</evidence>
<keyword evidence="8" id="KW-0865">Zymogen</keyword>
<evidence type="ECO:0000256" key="5">
    <source>
        <dbReference type="ARBA" id="ARBA00022801"/>
    </source>
</evidence>
<evidence type="ECO:0000256" key="8">
    <source>
        <dbReference type="ARBA" id="ARBA00023145"/>
    </source>
</evidence>
<dbReference type="GO" id="GO:0008270">
    <property type="term" value="F:zinc ion binding"/>
    <property type="evidence" value="ECO:0007669"/>
    <property type="project" value="InterPro"/>
</dbReference>
<dbReference type="Proteomes" id="UP001085076">
    <property type="component" value="Unassembled WGS sequence"/>
</dbReference>
<dbReference type="GO" id="GO:0006508">
    <property type="term" value="P:proteolysis"/>
    <property type="evidence" value="ECO:0007669"/>
    <property type="project" value="UniProtKB-KW"/>
</dbReference>
<feature type="compositionally biased region" description="Polar residues" evidence="9">
    <location>
        <begin position="1"/>
        <end position="11"/>
    </location>
</feature>
<keyword evidence="7" id="KW-0482">Metalloprotease</keyword>
<evidence type="ECO:0000256" key="2">
    <source>
        <dbReference type="ARBA" id="ARBA00022670"/>
    </source>
</evidence>
<evidence type="ECO:0000256" key="6">
    <source>
        <dbReference type="ARBA" id="ARBA00022833"/>
    </source>
</evidence>
<gene>
    <name evidence="10" type="ORF">J5N97_000558</name>
</gene>
<protein>
    <submittedName>
        <fullName evidence="10">Uncharacterized protein</fullName>
    </submittedName>
</protein>
<dbReference type="PROSITE" id="PS00546">
    <property type="entry name" value="CYSTEINE_SWITCH"/>
    <property type="match status" value="1"/>
</dbReference>
<proteinExistence type="predicted"/>
<dbReference type="InterPro" id="IPR021158">
    <property type="entry name" value="Pept_M10A_Zn_BS"/>
</dbReference>
<evidence type="ECO:0000313" key="10">
    <source>
        <dbReference type="EMBL" id="KAJ0961351.1"/>
    </source>
</evidence>
<comment type="cofactor">
    <cofactor evidence="1">
        <name>Zn(2+)</name>
        <dbReference type="ChEBI" id="CHEBI:29105"/>
    </cofactor>
</comment>
<evidence type="ECO:0000313" key="11">
    <source>
        <dbReference type="Proteomes" id="UP001085076"/>
    </source>
</evidence>
<dbReference type="GO" id="GO:0031012">
    <property type="term" value="C:extracellular matrix"/>
    <property type="evidence" value="ECO:0007669"/>
    <property type="project" value="InterPro"/>
</dbReference>
<keyword evidence="6" id="KW-0862">Zinc</keyword>
<name>A0A9D5H322_9LILI</name>
<organism evidence="10 11">
    <name type="scientific">Dioscorea zingiberensis</name>
    <dbReference type="NCBI Taxonomy" id="325984"/>
    <lineage>
        <taxon>Eukaryota</taxon>
        <taxon>Viridiplantae</taxon>
        <taxon>Streptophyta</taxon>
        <taxon>Embryophyta</taxon>
        <taxon>Tracheophyta</taxon>
        <taxon>Spermatophyta</taxon>
        <taxon>Magnoliopsida</taxon>
        <taxon>Liliopsida</taxon>
        <taxon>Dioscoreales</taxon>
        <taxon>Dioscoreaceae</taxon>
        <taxon>Dioscorea</taxon>
    </lineage>
</organism>
<keyword evidence="5" id="KW-0378">Hydrolase</keyword>
<dbReference type="AlphaFoldDB" id="A0A9D5H322"/>
<keyword evidence="11" id="KW-1185">Reference proteome</keyword>